<dbReference type="InterPro" id="IPR017850">
    <property type="entry name" value="Alkaline_phosphatase_core_sf"/>
</dbReference>
<proteinExistence type="inferred from homology"/>
<feature type="non-terminal residue" evidence="4">
    <location>
        <position position="168"/>
    </location>
</feature>
<evidence type="ECO:0000256" key="2">
    <source>
        <dbReference type="ARBA" id="ARBA00022801"/>
    </source>
</evidence>
<evidence type="ECO:0000256" key="1">
    <source>
        <dbReference type="ARBA" id="ARBA00008779"/>
    </source>
</evidence>
<dbReference type="EMBL" id="UINC01227978">
    <property type="protein sequence ID" value="SVE59098.1"/>
    <property type="molecule type" value="Genomic_DNA"/>
</dbReference>
<dbReference type="GO" id="GO:0004065">
    <property type="term" value="F:arylsulfatase activity"/>
    <property type="evidence" value="ECO:0007669"/>
    <property type="project" value="TreeGrafter"/>
</dbReference>
<dbReference type="Gene3D" id="3.40.720.10">
    <property type="entry name" value="Alkaline Phosphatase, subunit A"/>
    <property type="match status" value="1"/>
</dbReference>
<dbReference type="InterPro" id="IPR000917">
    <property type="entry name" value="Sulfatase_N"/>
</dbReference>
<dbReference type="AlphaFoldDB" id="A0A383ESQ9"/>
<dbReference type="PANTHER" id="PTHR42693:SF53">
    <property type="entry name" value="ENDO-4-O-SULFATASE"/>
    <property type="match status" value="1"/>
</dbReference>
<gene>
    <name evidence="4" type="ORF">METZ01_LOCUS511952</name>
</gene>
<dbReference type="SUPFAM" id="SSF53649">
    <property type="entry name" value="Alkaline phosphatase-like"/>
    <property type="match status" value="1"/>
</dbReference>
<comment type="similarity">
    <text evidence="1">Belongs to the sulfatase family.</text>
</comment>
<evidence type="ECO:0000313" key="4">
    <source>
        <dbReference type="EMBL" id="SVE59098.1"/>
    </source>
</evidence>
<sequence>MAIRPNILVIMTDQQRIDTVSAYGMNPIVKTPHIDGIAQRGVRFDGAFTPTAICSPARASFYTGLYPHKHGVTGNGKCIKEGVKGLNHYLDEAGYRCGYAGKWHVDEKRGPTDMGFYGKDFLGYAFPGSNLLPGLQFGLPPKNNPNYYEEYLKESGYEPTVTNRYVGT</sequence>
<feature type="domain" description="Sulfatase N-terminal" evidence="3">
    <location>
        <begin position="5"/>
        <end position="107"/>
    </location>
</feature>
<organism evidence="4">
    <name type="scientific">marine metagenome</name>
    <dbReference type="NCBI Taxonomy" id="408172"/>
    <lineage>
        <taxon>unclassified sequences</taxon>
        <taxon>metagenomes</taxon>
        <taxon>ecological metagenomes</taxon>
    </lineage>
</organism>
<reference evidence="4" key="1">
    <citation type="submission" date="2018-05" db="EMBL/GenBank/DDBJ databases">
        <authorList>
            <person name="Lanie J.A."/>
            <person name="Ng W.-L."/>
            <person name="Kazmierczak K.M."/>
            <person name="Andrzejewski T.M."/>
            <person name="Davidsen T.M."/>
            <person name="Wayne K.J."/>
            <person name="Tettelin H."/>
            <person name="Glass J.I."/>
            <person name="Rusch D."/>
            <person name="Podicherti R."/>
            <person name="Tsui H.-C.T."/>
            <person name="Winkler M.E."/>
        </authorList>
    </citation>
    <scope>NUCLEOTIDE SEQUENCE</scope>
</reference>
<name>A0A383ESQ9_9ZZZZ</name>
<accession>A0A383ESQ9</accession>
<dbReference type="PANTHER" id="PTHR42693">
    <property type="entry name" value="ARYLSULFATASE FAMILY MEMBER"/>
    <property type="match status" value="1"/>
</dbReference>
<protein>
    <recommendedName>
        <fullName evidence="3">Sulfatase N-terminal domain-containing protein</fullName>
    </recommendedName>
</protein>
<evidence type="ECO:0000259" key="3">
    <source>
        <dbReference type="Pfam" id="PF00884"/>
    </source>
</evidence>
<dbReference type="Pfam" id="PF00884">
    <property type="entry name" value="Sulfatase"/>
    <property type="match status" value="1"/>
</dbReference>
<keyword evidence="2" id="KW-0378">Hydrolase</keyword>
<dbReference type="InterPro" id="IPR050738">
    <property type="entry name" value="Sulfatase"/>
</dbReference>